<dbReference type="NCBIfam" id="TIGR00254">
    <property type="entry name" value="GGDEF"/>
    <property type="match status" value="1"/>
</dbReference>
<feature type="compositionally biased region" description="Basic and acidic residues" evidence="1">
    <location>
        <begin position="1"/>
        <end position="14"/>
    </location>
</feature>
<keyword evidence="2" id="KW-0472">Membrane</keyword>
<feature type="transmembrane region" description="Helical" evidence="2">
    <location>
        <begin position="171"/>
        <end position="193"/>
    </location>
</feature>
<feature type="transmembrane region" description="Helical" evidence="2">
    <location>
        <begin position="40"/>
        <end position="62"/>
    </location>
</feature>
<dbReference type="InterPro" id="IPR029787">
    <property type="entry name" value="Nucleotide_cyclase"/>
</dbReference>
<evidence type="ECO:0000259" key="3">
    <source>
        <dbReference type="PROSITE" id="PS50887"/>
    </source>
</evidence>
<comment type="caution">
    <text evidence="4">The sequence shown here is derived from an EMBL/GenBank/DDBJ whole genome shotgun (WGS) entry which is preliminary data.</text>
</comment>
<dbReference type="InterPro" id="IPR000160">
    <property type="entry name" value="GGDEF_dom"/>
</dbReference>
<sequence>MSLNKDDGSKKENKSPSATKKGILNAGTAKVWIHKEIRDILACPITVTALWMGILAFSNQAYRWYNHKLDWVNLNVNDEVFQIINNKPKNLSQATKKVIYFEIKKVLEQLSMDKAEVESISRWLLTRIEESWLLDDTLPKPKPGWLSALFALIYIYLYTKTIRKIRLDHSTVSTFSFAWFSILNWWFAISNWILDPWSLGYLSACIMWAITVAVNQIEIRKQSKNKASLDVQKILLDFAIWEKNPVVIYKWDKGSADSDFPNEKPLFWNPAMEKISWYTHEEVKEMTQYEIMQLLYSYDEKVFNNVIRHLTWVSSSWFWYKNRIFPLQTKAWDIVDVAWHTEKVPWGWRISFWSIDQMEIQNTLRKDPVFDCNNVLALKQDFVSIISHFWNLEGLSDKHKVLSMIYCDLDYFKNINENYGHLFWDIVLDEYIKFIKWEFRKKDDNIYRKIWDEFVIVYNFADKDSVINRVESMKEHLSRLTIIVEFKWWVFEIKHLKHWSSWAAKAYHNANVFINKLSLKKYNTWDKWEYRIVLPQIWSSWWITDYHYNNATLATIDTDKMVDKLINQANKAKYESKKKWKNSVTVFQIDMEQDRL</sequence>
<protein>
    <submittedName>
        <fullName evidence="4">Response regulator receiver modulated diguanylate cyclase</fullName>
    </submittedName>
</protein>
<keyword evidence="2" id="KW-1133">Transmembrane helix</keyword>
<feature type="transmembrane region" description="Helical" evidence="2">
    <location>
        <begin position="143"/>
        <end position="159"/>
    </location>
</feature>
<accession>K2G0L9</accession>
<organism evidence="4">
    <name type="scientific">uncultured bacterium</name>
    <name type="common">gcode 4</name>
    <dbReference type="NCBI Taxonomy" id="1234023"/>
    <lineage>
        <taxon>Bacteria</taxon>
        <taxon>environmental samples</taxon>
    </lineage>
</organism>
<evidence type="ECO:0000256" key="1">
    <source>
        <dbReference type="SAM" id="MobiDB-lite"/>
    </source>
</evidence>
<reference evidence="4" key="1">
    <citation type="journal article" date="2012" name="Science">
        <title>Fermentation, hydrogen, and sulfur metabolism in multiple uncultivated bacterial phyla.</title>
        <authorList>
            <person name="Wrighton K.C."/>
            <person name="Thomas B.C."/>
            <person name="Sharon I."/>
            <person name="Miller C.S."/>
            <person name="Castelle C.J."/>
            <person name="VerBerkmoes N.C."/>
            <person name="Wilkins M.J."/>
            <person name="Hettich R.L."/>
            <person name="Lipton M.S."/>
            <person name="Williams K.H."/>
            <person name="Long P.E."/>
            <person name="Banfield J.F."/>
        </authorList>
    </citation>
    <scope>NUCLEOTIDE SEQUENCE [LARGE SCALE GENOMIC DNA]</scope>
</reference>
<dbReference type="Pfam" id="PF00990">
    <property type="entry name" value="GGDEF"/>
    <property type="match status" value="1"/>
</dbReference>
<dbReference type="AlphaFoldDB" id="K2G0L9"/>
<keyword evidence="2" id="KW-0812">Transmembrane</keyword>
<dbReference type="PROSITE" id="PS50887">
    <property type="entry name" value="GGDEF"/>
    <property type="match status" value="1"/>
</dbReference>
<evidence type="ECO:0000313" key="4">
    <source>
        <dbReference type="EMBL" id="EKE28793.1"/>
    </source>
</evidence>
<dbReference type="EMBL" id="AMFJ01000287">
    <property type="protein sequence ID" value="EKE28793.1"/>
    <property type="molecule type" value="Genomic_DNA"/>
</dbReference>
<dbReference type="InterPro" id="IPR043128">
    <property type="entry name" value="Rev_trsase/Diguanyl_cyclase"/>
</dbReference>
<evidence type="ECO:0000256" key="2">
    <source>
        <dbReference type="SAM" id="Phobius"/>
    </source>
</evidence>
<feature type="domain" description="GGDEF" evidence="3">
    <location>
        <begin position="400"/>
        <end position="589"/>
    </location>
</feature>
<feature type="transmembrane region" description="Helical" evidence="2">
    <location>
        <begin position="199"/>
        <end position="217"/>
    </location>
</feature>
<gene>
    <name evidence="4" type="ORF">ACD_3C00013G0006</name>
</gene>
<dbReference type="SUPFAM" id="SSF55073">
    <property type="entry name" value="Nucleotide cyclase"/>
    <property type="match status" value="1"/>
</dbReference>
<proteinExistence type="predicted"/>
<name>K2G0L9_9BACT</name>
<dbReference type="Gene3D" id="3.30.70.270">
    <property type="match status" value="1"/>
</dbReference>
<feature type="region of interest" description="Disordered" evidence="1">
    <location>
        <begin position="1"/>
        <end position="20"/>
    </location>
</feature>